<dbReference type="SUPFAM" id="SSF81660">
    <property type="entry name" value="Metal cation-transporting ATPase, ATP-binding domain N"/>
    <property type="match status" value="1"/>
</dbReference>
<comment type="subcellular location">
    <subcellularLocation>
        <location evidence="1">Cell membrane</location>
        <topology evidence="1">Multi-pass membrane protein</topology>
    </subcellularLocation>
</comment>
<evidence type="ECO:0000256" key="11">
    <source>
        <dbReference type="ARBA" id="ARBA00022989"/>
    </source>
</evidence>
<dbReference type="Proteomes" id="UP001372526">
    <property type="component" value="Unassembled WGS sequence"/>
</dbReference>
<keyword evidence="10" id="KW-1278">Translocase</keyword>
<dbReference type="SUPFAM" id="SSF81665">
    <property type="entry name" value="Calcium ATPase, transmembrane domain M"/>
    <property type="match status" value="1"/>
</dbReference>
<dbReference type="InterPro" id="IPR023214">
    <property type="entry name" value="HAD_sf"/>
</dbReference>
<dbReference type="Gene3D" id="3.40.50.1000">
    <property type="entry name" value="HAD superfamily/HAD-like"/>
    <property type="match status" value="1"/>
</dbReference>
<evidence type="ECO:0000256" key="13">
    <source>
        <dbReference type="ARBA" id="ARBA00023136"/>
    </source>
</evidence>
<dbReference type="PANTHER" id="PTHR43294:SF21">
    <property type="entry name" value="CATION TRANSPORTING ATPASE"/>
    <property type="match status" value="1"/>
</dbReference>
<keyword evidence="4" id="KW-1003">Cell membrane</keyword>
<feature type="transmembrane region" description="Helical" evidence="14">
    <location>
        <begin position="244"/>
        <end position="262"/>
    </location>
</feature>
<dbReference type="InterPro" id="IPR036412">
    <property type="entry name" value="HAD-like_sf"/>
</dbReference>
<protein>
    <submittedName>
        <fullName evidence="16">Calcium-translocating P-type ATPase, SERCA-type</fullName>
    </submittedName>
</protein>
<dbReference type="PRINTS" id="PR00119">
    <property type="entry name" value="CATATPASE"/>
</dbReference>
<accession>A0ABU8FIY9</accession>
<dbReference type="SMART" id="SM00831">
    <property type="entry name" value="Cation_ATPase_N"/>
    <property type="match status" value="1"/>
</dbReference>
<name>A0ABU8FIY9_9BACI</name>
<dbReference type="PROSITE" id="PS00154">
    <property type="entry name" value="ATPASE_E1_E2"/>
    <property type="match status" value="1"/>
</dbReference>
<evidence type="ECO:0000256" key="4">
    <source>
        <dbReference type="ARBA" id="ARBA00022475"/>
    </source>
</evidence>
<dbReference type="SUPFAM" id="SSF56784">
    <property type="entry name" value="HAD-like"/>
    <property type="match status" value="1"/>
</dbReference>
<evidence type="ECO:0000256" key="6">
    <source>
        <dbReference type="ARBA" id="ARBA00022692"/>
    </source>
</evidence>
<feature type="transmembrane region" description="Helical" evidence="14">
    <location>
        <begin position="49"/>
        <end position="74"/>
    </location>
</feature>
<feature type="transmembrane region" description="Helical" evidence="14">
    <location>
        <begin position="723"/>
        <end position="744"/>
    </location>
</feature>
<evidence type="ECO:0000256" key="1">
    <source>
        <dbReference type="ARBA" id="ARBA00004651"/>
    </source>
</evidence>
<sequence>MNWYELRAHEVEERTNTNVKTGLTEQEVGIRLKKLGPNELQEAKRPSALLVFLAQFKDFMVLVLFGATVISAFLGEYVDAIAIVAIVIINGILGFFQERKAEKSLEALKELAAPQVTVLRNGKWMKIPSKGLVLGDIIKFSSGDRIGADVRLIEASSLYIEESALTGESVPVQKKMDVLHGADISIGDQTNMAFMGTMITRGSGIGVVIGTGMNTAMGQIANMLQNAQQNETPLQRRLEQLGKILIIVALILTALVVLVGVYQGNEMYHMFLAGVSLAVAAIPEGLPAIVTVALSLGVQRMIKKKAIVRKLPAVETLGCASVICSDKTGTMTQNKMMVTHVWSSGETWNVTGQGYEPKGEFMKGDKKINPTAARSLYQLLTFGCLCNNANIVKKKKTYVLDGDPTEGALVAAAMKASISREGVKDQFEVIHEFPFDSTRKMMSVIVRDKAGKKFVVTKGAPDVLLQMSQTILWGNKQQPLTELYRNEVQTAIHHLGSQALRTIAIAFKPLKTTDHLQSEREAEQDLMFIGLQGMIDPPRPEVKQAVQECKDAGIKTIMITGDHKVTAMAIAEQLGILSHGGRVVEGIELANMSIEELEDIVDETYVFARVSPEHKLKIVKALQNKDHIVAMTGDGVNDAPAIKAADIGVAMGITGTDVAKEASSLVLLDDNFATIKAAIKEGRNIYENIRKFIRYLLASNVGEILVMLFAMILALPLPLVPIQILWVNLVTDGLPAMALGLDAAEGDVMRRKPRHPKEGVFARGLAWKIVSRGFLIGAMTLLAFIIAYNQHPNELKYAQTVAFATLVLAQLIHVFDCRSEHSVFHRNPFGNMYLVGAVIISILLMLVVIYYPPLQPIFSTMPIQARDWLLVVGLSSIPTFLLVGSLLTGKSEKKKPIVYKRGVNLK</sequence>
<dbReference type="InterPro" id="IPR059000">
    <property type="entry name" value="ATPase_P-type_domA"/>
</dbReference>
<evidence type="ECO:0000313" key="16">
    <source>
        <dbReference type="EMBL" id="MEI4802666.1"/>
    </source>
</evidence>
<dbReference type="SFLD" id="SFLDS00003">
    <property type="entry name" value="Haloacid_Dehalogenase"/>
    <property type="match status" value="1"/>
</dbReference>
<evidence type="ECO:0000256" key="7">
    <source>
        <dbReference type="ARBA" id="ARBA00022741"/>
    </source>
</evidence>
<dbReference type="SFLD" id="SFLDF00027">
    <property type="entry name" value="p-type_atpase"/>
    <property type="match status" value="1"/>
</dbReference>
<feature type="transmembrane region" description="Helical" evidence="14">
    <location>
        <begin position="800"/>
        <end position="817"/>
    </location>
</feature>
<feature type="transmembrane region" description="Helical" evidence="14">
    <location>
        <begin position="868"/>
        <end position="887"/>
    </location>
</feature>
<keyword evidence="8" id="KW-0067">ATP-binding</keyword>
<dbReference type="InterPro" id="IPR008250">
    <property type="entry name" value="ATPase_P-typ_transduc_dom_A_sf"/>
</dbReference>
<keyword evidence="9" id="KW-0460">Magnesium</keyword>
<evidence type="ECO:0000256" key="10">
    <source>
        <dbReference type="ARBA" id="ARBA00022967"/>
    </source>
</evidence>
<dbReference type="PANTHER" id="PTHR43294">
    <property type="entry name" value="SODIUM/POTASSIUM-TRANSPORTING ATPASE SUBUNIT ALPHA"/>
    <property type="match status" value="1"/>
</dbReference>
<feature type="transmembrane region" description="Helical" evidence="14">
    <location>
        <begin position="692"/>
        <end position="717"/>
    </location>
</feature>
<evidence type="ECO:0000313" key="17">
    <source>
        <dbReference type="Proteomes" id="UP001372526"/>
    </source>
</evidence>
<dbReference type="PRINTS" id="PR00120">
    <property type="entry name" value="HATPASE"/>
</dbReference>
<dbReference type="Gene3D" id="1.20.1110.10">
    <property type="entry name" value="Calcium-transporting ATPase, transmembrane domain"/>
    <property type="match status" value="1"/>
</dbReference>
<keyword evidence="17" id="KW-1185">Reference proteome</keyword>
<dbReference type="EMBL" id="JBAWSX010000009">
    <property type="protein sequence ID" value="MEI4802666.1"/>
    <property type="molecule type" value="Genomic_DNA"/>
</dbReference>
<dbReference type="RefSeq" id="WP_336473184.1">
    <property type="nucleotide sequence ID" value="NZ_JBAWSX010000009.1"/>
</dbReference>
<feature type="transmembrane region" description="Helical" evidence="14">
    <location>
        <begin position="268"/>
        <end position="296"/>
    </location>
</feature>
<evidence type="ECO:0000256" key="12">
    <source>
        <dbReference type="ARBA" id="ARBA00023065"/>
    </source>
</evidence>
<dbReference type="Gene3D" id="3.40.1110.10">
    <property type="entry name" value="Calcium-transporting ATPase, cytoplasmic domain N"/>
    <property type="match status" value="1"/>
</dbReference>
<keyword evidence="5" id="KW-0597">Phosphoprotein</keyword>
<proteinExistence type="inferred from homology"/>
<evidence type="ECO:0000256" key="3">
    <source>
        <dbReference type="ARBA" id="ARBA00022448"/>
    </source>
</evidence>
<evidence type="ECO:0000256" key="9">
    <source>
        <dbReference type="ARBA" id="ARBA00022842"/>
    </source>
</evidence>
<dbReference type="InterPro" id="IPR023299">
    <property type="entry name" value="ATPase_P-typ_cyto_dom_N"/>
</dbReference>
<keyword evidence="11 14" id="KW-1133">Transmembrane helix</keyword>
<dbReference type="CDD" id="cd02089">
    <property type="entry name" value="P-type_ATPase_Ca_prok"/>
    <property type="match status" value="1"/>
</dbReference>
<keyword evidence="6 14" id="KW-0812">Transmembrane</keyword>
<feature type="transmembrane region" description="Helical" evidence="14">
    <location>
        <begin position="829"/>
        <end position="852"/>
    </location>
</feature>
<feature type="transmembrane region" description="Helical" evidence="14">
    <location>
        <begin position="765"/>
        <end position="788"/>
    </location>
</feature>
<dbReference type="InterPro" id="IPR005782">
    <property type="entry name" value="P-type_ATPase_IIA"/>
</dbReference>
<dbReference type="Gene3D" id="2.70.150.10">
    <property type="entry name" value="Calcium-transporting ATPase, cytoplasmic transduction domain A"/>
    <property type="match status" value="1"/>
</dbReference>
<evidence type="ECO:0000256" key="5">
    <source>
        <dbReference type="ARBA" id="ARBA00022553"/>
    </source>
</evidence>
<dbReference type="InterPro" id="IPR044492">
    <property type="entry name" value="P_typ_ATPase_HD_dom"/>
</dbReference>
<dbReference type="NCBIfam" id="TIGR01494">
    <property type="entry name" value="ATPase_P-type"/>
    <property type="match status" value="3"/>
</dbReference>
<dbReference type="InterPro" id="IPR018303">
    <property type="entry name" value="ATPase_P-typ_P_site"/>
</dbReference>
<dbReference type="Pfam" id="PF00690">
    <property type="entry name" value="Cation_ATPase_N"/>
    <property type="match status" value="1"/>
</dbReference>
<dbReference type="Pfam" id="PF13246">
    <property type="entry name" value="Cation_ATPase"/>
    <property type="match status" value="1"/>
</dbReference>
<reference evidence="16 17" key="1">
    <citation type="submission" date="2024-01" db="EMBL/GenBank/DDBJ databases">
        <title>Seven novel Bacillus-like species.</title>
        <authorList>
            <person name="Liu G."/>
        </authorList>
    </citation>
    <scope>NUCLEOTIDE SEQUENCE [LARGE SCALE GENOMIC DNA]</scope>
    <source>
        <strain evidence="16 17">FJAT-51639</strain>
    </source>
</reference>
<comment type="similarity">
    <text evidence="2">Belongs to the cation transport ATPase (P-type) (TC 3.A.3) family. Type IIA subfamily.</text>
</comment>
<feature type="domain" description="Cation-transporting P-type ATPase N-terminal" evidence="15">
    <location>
        <begin position="2"/>
        <end position="76"/>
    </location>
</feature>
<dbReference type="InterPro" id="IPR004014">
    <property type="entry name" value="ATPase_P-typ_cation-transptr_N"/>
</dbReference>
<dbReference type="InterPro" id="IPR023298">
    <property type="entry name" value="ATPase_P-typ_TM_dom_sf"/>
</dbReference>
<dbReference type="InterPro" id="IPR001757">
    <property type="entry name" value="P_typ_ATPase"/>
</dbReference>
<evidence type="ECO:0000256" key="8">
    <source>
        <dbReference type="ARBA" id="ARBA00022840"/>
    </source>
</evidence>
<evidence type="ECO:0000256" key="14">
    <source>
        <dbReference type="SAM" id="Phobius"/>
    </source>
</evidence>
<dbReference type="SFLD" id="SFLDG00002">
    <property type="entry name" value="C1.7:_P-type_atpase_like"/>
    <property type="match status" value="1"/>
</dbReference>
<dbReference type="Pfam" id="PF00689">
    <property type="entry name" value="Cation_ATPase_C"/>
    <property type="match status" value="1"/>
</dbReference>
<dbReference type="InterPro" id="IPR050510">
    <property type="entry name" value="Cation_transp_ATPase_P-type"/>
</dbReference>
<keyword evidence="13 14" id="KW-0472">Membrane</keyword>
<dbReference type="InterPro" id="IPR006068">
    <property type="entry name" value="ATPase_P-typ_cation-transptr_C"/>
</dbReference>
<organism evidence="16 17">
    <name type="scientific">Bacillus bruguierae</name>
    <dbReference type="NCBI Taxonomy" id="3127667"/>
    <lineage>
        <taxon>Bacteria</taxon>
        <taxon>Bacillati</taxon>
        <taxon>Bacillota</taxon>
        <taxon>Bacilli</taxon>
        <taxon>Bacillales</taxon>
        <taxon>Bacillaceae</taxon>
        <taxon>Bacillus</taxon>
    </lineage>
</organism>
<dbReference type="Pfam" id="PF00122">
    <property type="entry name" value="E1-E2_ATPase"/>
    <property type="match status" value="1"/>
</dbReference>
<evidence type="ECO:0000256" key="2">
    <source>
        <dbReference type="ARBA" id="ARBA00005675"/>
    </source>
</evidence>
<feature type="transmembrane region" description="Helical" evidence="14">
    <location>
        <begin position="80"/>
        <end position="96"/>
    </location>
</feature>
<dbReference type="SUPFAM" id="SSF81653">
    <property type="entry name" value="Calcium ATPase, transduction domain A"/>
    <property type="match status" value="1"/>
</dbReference>
<dbReference type="NCBIfam" id="TIGR01116">
    <property type="entry name" value="ATPase-IIA1_Ca"/>
    <property type="match status" value="1"/>
</dbReference>
<gene>
    <name evidence="16" type="ORF">WAZ07_15335</name>
</gene>
<keyword evidence="7" id="KW-0547">Nucleotide-binding</keyword>
<keyword evidence="12" id="KW-0406">Ion transport</keyword>
<evidence type="ECO:0000259" key="15">
    <source>
        <dbReference type="SMART" id="SM00831"/>
    </source>
</evidence>
<comment type="caution">
    <text evidence="16">The sequence shown here is derived from an EMBL/GenBank/DDBJ whole genome shotgun (WGS) entry which is preliminary data.</text>
</comment>
<keyword evidence="3" id="KW-0813">Transport</keyword>